<protein>
    <submittedName>
        <fullName evidence="1">Uncharacterized protein</fullName>
    </submittedName>
</protein>
<feature type="non-terminal residue" evidence="1">
    <location>
        <position position="1"/>
    </location>
</feature>
<proteinExistence type="predicted"/>
<dbReference type="Proteomes" id="UP000054538">
    <property type="component" value="Unassembled WGS sequence"/>
</dbReference>
<evidence type="ECO:0000313" key="2">
    <source>
        <dbReference type="Proteomes" id="UP000054538"/>
    </source>
</evidence>
<keyword evidence="2" id="KW-1185">Reference proteome</keyword>
<evidence type="ECO:0000313" key="1">
    <source>
        <dbReference type="EMBL" id="KIK78431.1"/>
    </source>
</evidence>
<reference evidence="1 2" key="1">
    <citation type="submission" date="2014-04" db="EMBL/GenBank/DDBJ databases">
        <authorList>
            <consortium name="DOE Joint Genome Institute"/>
            <person name="Kuo A."/>
            <person name="Kohler A."/>
            <person name="Jargeat P."/>
            <person name="Nagy L.G."/>
            <person name="Floudas D."/>
            <person name="Copeland A."/>
            <person name="Barry K.W."/>
            <person name="Cichocki N."/>
            <person name="Veneault-Fourrey C."/>
            <person name="LaButti K."/>
            <person name="Lindquist E.A."/>
            <person name="Lipzen A."/>
            <person name="Lundell T."/>
            <person name="Morin E."/>
            <person name="Murat C."/>
            <person name="Sun H."/>
            <person name="Tunlid A."/>
            <person name="Henrissat B."/>
            <person name="Grigoriev I.V."/>
            <person name="Hibbett D.S."/>
            <person name="Martin F."/>
            <person name="Nordberg H.P."/>
            <person name="Cantor M.N."/>
            <person name="Hua S.X."/>
        </authorList>
    </citation>
    <scope>NUCLEOTIDE SEQUENCE [LARGE SCALE GENOMIC DNA]</scope>
    <source>
        <strain evidence="1 2">Ve08.2h10</strain>
    </source>
</reference>
<accession>A0A0D0D4C4</accession>
<dbReference type="EMBL" id="KN826593">
    <property type="protein sequence ID" value="KIK78431.1"/>
    <property type="molecule type" value="Genomic_DNA"/>
</dbReference>
<name>A0A0D0D4C4_9AGAM</name>
<dbReference type="HOGENOM" id="CLU_202228_0_0_1"/>
<dbReference type="InParanoid" id="A0A0D0D4C4"/>
<sequence>WHSIDNLIVYIGHLYTHFTQFHIADMFLRVYACISAMDHHPPRVMKALMQSCNAKESVSIA</sequence>
<gene>
    <name evidence="1" type="ORF">PAXRUDRAFT_164042</name>
</gene>
<reference evidence="2" key="2">
    <citation type="submission" date="2015-01" db="EMBL/GenBank/DDBJ databases">
        <title>Evolutionary Origins and Diversification of the Mycorrhizal Mutualists.</title>
        <authorList>
            <consortium name="DOE Joint Genome Institute"/>
            <consortium name="Mycorrhizal Genomics Consortium"/>
            <person name="Kohler A."/>
            <person name="Kuo A."/>
            <person name="Nagy L.G."/>
            <person name="Floudas D."/>
            <person name="Copeland A."/>
            <person name="Barry K.W."/>
            <person name="Cichocki N."/>
            <person name="Veneault-Fourrey C."/>
            <person name="LaButti K."/>
            <person name="Lindquist E.A."/>
            <person name="Lipzen A."/>
            <person name="Lundell T."/>
            <person name="Morin E."/>
            <person name="Murat C."/>
            <person name="Riley R."/>
            <person name="Ohm R."/>
            <person name="Sun H."/>
            <person name="Tunlid A."/>
            <person name="Henrissat B."/>
            <person name="Grigoriev I.V."/>
            <person name="Hibbett D.S."/>
            <person name="Martin F."/>
        </authorList>
    </citation>
    <scope>NUCLEOTIDE SEQUENCE [LARGE SCALE GENOMIC DNA]</scope>
    <source>
        <strain evidence="2">Ve08.2h10</strain>
    </source>
</reference>
<organism evidence="1 2">
    <name type="scientific">Paxillus rubicundulus Ve08.2h10</name>
    <dbReference type="NCBI Taxonomy" id="930991"/>
    <lineage>
        <taxon>Eukaryota</taxon>
        <taxon>Fungi</taxon>
        <taxon>Dikarya</taxon>
        <taxon>Basidiomycota</taxon>
        <taxon>Agaricomycotina</taxon>
        <taxon>Agaricomycetes</taxon>
        <taxon>Agaricomycetidae</taxon>
        <taxon>Boletales</taxon>
        <taxon>Paxilineae</taxon>
        <taxon>Paxillaceae</taxon>
        <taxon>Paxillus</taxon>
    </lineage>
</organism>
<dbReference type="AlphaFoldDB" id="A0A0D0D4C4"/>